<comment type="caution">
    <text evidence="2">The sequence shown here is derived from an EMBL/GenBank/DDBJ whole genome shotgun (WGS) entry which is preliminary data.</text>
</comment>
<reference evidence="2" key="1">
    <citation type="journal article" date="2021" name="PeerJ">
        <title>Extensive microbial diversity within the chicken gut microbiome revealed by metagenomics and culture.</title>
        <authorList>
            <person name="Gilroy R."/>
            <person name="Ravi A."/>
            <person name="Getino M."/>
            <person name="Pursley I."/>
            <person name="Horton D.L."/>
            <person name="Alikhan N.F."/>
            <person name="Baker D."/>
            <person name="Gharbi K."/>
            <person name="Hall N."/>
            <person name="Watson M."/>
            <person name="Adriaenssens E.M."/>
            <person name="Foster-Nyarko E."/>
            <person name="Jarju S."/>
            <person name="Secka A."/>
            <person name="Antonio M."/>
            <person name="Oren A."/>
            <person name="Chaudhuri R.R."/>
            <person name="La Ragione R."/>
            <person name="Hildebrand F."/>
            <person name="Pallen M.J."/>
        </authorList>
    </citation>
    <scope>NUCLEOTIDE SEQUENCE</scope>
    <source>
        <strain evidence="2">742</strain>
    </source>
</reference>
<proteinExistence type="predicted"/>
<protein>
    <submittedName>
        <fullName evidence="2">Uncharacterized protein</fullName>
    </submittedName>
</protein>
<evidence type="ECO:0000313" key="3">
    <source>
        <dbReference type="Proteomes" id="UP000824178"/>
    </source>
</evidence>
<gene>
    <name evidence="2" type="ORF">H9864_07050</name>
</gene>
<evidence type="ECO:0000256" key="1">
    <source>
        <dbReference type="SAM" id="MobiDB-lite"/>
    </source>
</evidence>
<sequence length="90" mass="9611">MLSSAASDVYKRQAQGPASGVALPQGFYLCDEGGRLAVYTCDADGQPLQRVELTEVYVNLLPEGDALRIKQGLVVWGEQALASLLEDLGN</sequence>
<dbReference type="EMBL" id="JAHLFH010000145">
    <property type="protein sequence ID" value="MBU3820107.1"/>
    <property type="molecule type" value="Genomic_DNA"/>
</dbReference>
<name>A0A9E2KLK8_9FIRM</name>
<dbReference type="Proteomes" id="UP000824178">
    <property type="component" value="Unassembled WGS sequence"/>
</dbReference>
<feature type="non-terminal residue" evidence="2">
    <location>
        <position position="1"/>
    </location>
</feature>
<dbReference type="AlphaFoldDB" id="A0A9E2KLK8"/>
<reference evidence="2" key="2">
    <citation type="submission" date="2021-04" db="EMBL/GenBank/DDBJ databases">
        <authorList>
            <person name="Gilroy R."/>
        </authorList>
    </citation>
    <scope>NUCLEOTIDE SEQUENCE</scope>
    <source>
        <strain evidence="2">742</strain>
    </source>
</reference>
<accession>A0A9E2KLK8</accession>
<organism evidence="2 3">
    <name type="scientific">Candidatus Faecalibacterium intestinavium</name>
    <dbReference type="NCBI Taxonomy" id="2838580"/>
    <lineage>
        <taxon>Bacteria</taxon>
        <taxon>Bacillati</taxon>
        <taxon>Bacillota</taxon>
        <taxon>Clostridia</taxon>
        <taxon>Eubacteriales</taxon>
        <taxon>Oscillospiraceae</taxon>
        <taxon>Faecalibacterium</taxon>
    </lineage>
</organism>
<feature type="region of interest" description="Disordered" evidence="1">
    <location>
        <begin position="1"/>
        <end position="22"/>
    </location>
</feature>
<evidence type="ECO:0000313" key="2">
    <source>
        <dbReference type="EMBL" id="MBU3820107.1"/>
    </source>
</evidence>